<accession>A0A1U7LLV8</accession>
<reference evidence="1 2" key="1">
    <citation type="submission" date="2016-04" db="EMBL/GenBank/DDBJ databases">
        <title>Evolutionary innovation and constraint leading to complex multicellularity in the Ascomycota.</title>
        <authorList>
            <person name="Cisse O."/>
            <person name="Nguyen A."/>
            <person name="Hewitt D.A."/>
            <person name="Jedd G."/>
            <person name="Stajich J.E."/>
        </authorList>
    </citation>
    <scope>NUCLEOTIDE SEQUENCE [LARGE SCALE GENOMIC DNA]</scope>
    <source>
        <strain evidence="1 2">DAH-3</strain>
    </source>
</reference>
<sequence length="224" mass="24952">MNVLNQRKLETAEIAVTCPENALSLESLVRARCASIAIQLACTPILDSSHLSEHISKNCPVPKNDGIPILSAEEAWAELVKADEAKDSDDVQFAFDIYSKACPQESFQEIETKLRNANMNTRLVSLKKEEIPANKIILNNKNEEVEFVLQFQIGPRNRRTKSTAGGISSDAEENFKRLSKTGRLVDCPVPVCNNCKEKGHLGREEQTHVQPLRVLIAANKEFLI</sequence>
<evidence type="ECO:0000313" key="1">
    <source>
        <dbReference type="EMBL" id="OLL23650.1"/>
    </source>
</evidence>
<evidence type="ECO:0000313" key="2">
    <source>
        <dbReference type="Proteomes" id="UP000186594"/>
    </source>
</evidence>
<dbReference type="AlphaFoldDB" id="A0A1U7LLV8"/>
<comment type="caution">
    <text evidence="1">The sequence shown here is derived from an EMBL/GenBank/DDBJ whole genome shotgun (WGS) entry which is preliminary data.</text>
</comment>
<proteinExistence type="predicted"/>
<dbReference type="Proteomes" id="UP000186594">
    <property type="component" value="Unassembled WGS sequence"/>
</dbReference>
<organism evidence="1 2">
    <name type="scientific">Neolecta irregularis (strain DAH-3)</name>
    <dbReference type="NCBI Taxonomy" id="1198029"/>
    <lineage>
        <taxon>Eukaryota</taxon>
        <taxon>Fungi</taxon>
        <taxon>Dikarya</taxon>
        <taxon>Ascomycota</taxon>
        <taxon>Taphrinomycotina</taxon>
        <taxon>Neolectales</taxon>
        <taxon>Neolectaceae</taxon>
        <taxon>Neolecta</taxon>
    </lineage>
</organism>
<keyword evidence="2" id="KW-1185">Reference proteome</keyword>
<name>A0A1U7LLV8_NEOID</name>
<keyword evidence="1" id="KW-0238">DNA-binding</keyword>
<dbReference type="OrthoDB" id="8026949at2759"/>
<protein>
    <submittedName>
        <fullName evidence="1">DNA-binding protein HEXBP</fullName>
    </submittedName>
</protein>
<gene>
    <name evidence="1" type="ORF">NEOLI_001662</name>
</gene>
<dbReference type="EMBL" id="LXFE01001385">
    <property type="protein sequence ID" value="OLL23650.1"/>
    <property type="molecule type" value="Genomic_DNA"/>
</dbReference>
<dbReference type="GO" id="GO:0003677">
    <property type="term" value="F:DNA binding"/>
    <property type="evidence" value="ECO:0007669"/>
    <property type="project" value="UniProtKB-KW"/>
</dbReference>